<evidence type="ECO:0000313" key="2">
    <source>
        <dbReference type="EMBL" id="MFC2924983.1"/>
    </source>
</evidence>
<reference evidence="3" key="1">
    <citation type="journal article" date="2019" name="Int. J. Syst. Evol. Microbiol.">
        <title>The Global Catalogue of Microorganisms (GCM) 10K type strain sequencing project: providing services to taxonomists for standard genome sequencing and annotation.</title>
        <authorList>
            <consortium name="The Broad Institute Genomics Platform"/>
            <consortium name="The Broad Institute Genome Sequencing Center for Infectious Disease"/>
            <person name="Wu L."/>
            <person name="Ma J."/>
        </authorList>
    </citation>
    <scope>NUCLEOTIDE SEQUENCE [LARGE SCALE GENOMIC DNA]</scope>
    <source>
        <strain evidence="3">KCTC 52487</strain>
    </source>
</reference>
<proteinExistence type="predicted"/>
<gene>
    <name evidence="2" type="ORF">ACFOOR_02570</name>
</gene>
<feature type="domain" description="Putative DnaT-like" evidence="1">
    <location>
        <begin position="1"/>
        <end position="164"/>
    </location>
</feature>
<name>A0ABV6ZUA6_9PROT</name>
<accession>A0ABV6ZUA6</accession>
<keyword evidence="3" id="KW-1185">Reference proteome</keyword>
<dbReference type="Proteomes" id="UP001595379">
    <property type="component" value="Unassembled WGS sequence"/>
</dbReference>
<dbReference type="EMBL" id="JBHRSV010000001">
    <property type="protein sequence ID" value="MFC2924983.1"/>
    <property type="molecule type" value="Genomic_DNA"/>
</dbReference>
<evidence type="ECO:0000259" key="1">
    <source>
        <dbReference type="Pfam" id="PF20557"/>
    </source>
</evidence>
<dbReference type="Pfam" id="PF20557">
    <property type="entry name" value="DnaT_2"/>
    <property type="match status" value="1"/>
</dbReference>
<evidence type="ECO:0000313" key="3">
    <source>
        <dbReference type="Proteomes" id="UP001595379"/>
    </source>
</evidence>
<dbReference type="InterPro" id="IPR046787">
    <property type="entry name" value="DnaT_2"/>
</dbReference>
<organism evidence="2 3">
    <name type="scientific">Hyphobacterium vulgare</name>
    <dbReference type="NCBI Taxonomy" id="1736751"/>
    <lineage>
        <taxon>Bacteria</taxon>
        <taxon>Pseudomonadati</taxon>
        <taxon>Pseudomonadota</taxon>
        <taxon>Alphaproteobacteria</taxon>
        <taxon>Maricaulales</taxon>
        <taxon>Maricaulaceae</taxon>
        <taxon>Hyphobacterium</taxon>
    </lineage>
</organism>
<comment type="caution">
    <text evidence="2">The sequence shown here is derived from an EMBL/GenBank/DDBJ whole genome shotgun (WGS) entry which is preliminary data.</text>
</comment>
<sequence length="173" mass="18457">MALNPETGAGVYGADSYATRAFILAYWTARPHDALAATVAAADVDDLDGAAREASAYLDAEFGAHYRGDRKGYVQGLLWPRSGAKDDAGYDLPAIPEELKRAVAELAARALSARLAPDLERGGMIKREKIGPIEQEFAEGASADTRYGFVAKMLAPVLDGTQTGAPRAQWNWG</sequence>
<protein>
    <submittedName>
        <fullName evidence="2">DnaT-like ssDNA-binding protein</fullName>
    </submittedName>
</protein>
<dbReference type="RefSeq" id="WP_343163866.1">
    <property type="nucleotide sequence ID" value="NZ_JBHRSV010000001.1"/>
</dbReference>